<gene>
    <name evidence="2" type="ORF">GGI52_004964</name>
</gene>
<dbReference type="EMBL" id="JACCAT010000001">
    <property type="protein sequence ID" value="NYH11921.1"/>
    <property type="molecule type" value="Genomic_DNA"/>
</dbReference>
<sequence>MDYHITKTDNGWALKKEGADRASKTAETKAKITAVAREFLTGKNASLKTHKEDGKVQEERTTTGKPTPKKRAERPAAPCPNIR</sequence>
<name>A0A7Y9W0D5_9PSED</name>
<dbReference type="InterPro" id="IPR018691">
    <property type="entry name" value="DUF2188"/>
</dbReference>
<evidence type="ECO:0000313" key="3">
    <source>
        <dbReference type="Proteomes" id="UP000553035"/>
    </source>
</evidence>
<reference evidence="2 3" key="1">
    <citation type="submission" date="2020-07" db="EMBL/GenBank/DDBJ databases">
        <title>Exploring microbial biodiversity for novel pathways involved in the catabolism of aromatic compounds derived from lignin.</title>
        <authorList>
            <person name="Elkins J."/>
        </authorList>
    </citation>
    <scope>NUCLEOTIDE SEQUENCE [LARGE SCALE GENOMIC DNA]</scope>
    <source>
        <strain evidence="2 3">VanB</strain>
    </source>
</reference>
<feature type="region of interest" description="Disordered" evidence="1">
    <location>
        <begin position="43"/>
        <end position="83"/>
    </location>
</feature>
<dbReference type="Proteomes" id="UP000553035">
    <property type="component" value="Unassembled WGS sequence"/>
</dbReference>
<protein>
    <recommendedName>
        <fullName evidence="4">DUF2188 domain-containing protein</fullName>
    </recommendedName>
</protein>
<dbReference type="AlphaFoldDB" id="A0A7Y9W0D5"/>
<comment type="caution">
    <text evidence="2">The sequence shown here is derived from an EMBL/GenBank/DDBJ whole genome shotgun (WGS) entry which is preliminary data.</text>
</comment>
<evidence type="ECO:0000256" key="1">
    <source>
        <dbReference type="SAM" id="MobiDB-lite"/>
    </source>
</evidence>
<dbReference type="RefSeq" id="WP_179695006.1">
    <property type="nucleotide sequence ID" value="NZ_JACCAT010000001.1"/>
</dbReference>
<accession>A0A7Y9W0D5</accession>
<feature type="compositionally biased region" description="Basic and acidic residues" evidence="1">
    <location>
        <begin position="49"/>
        <end position="62"/>
    </location>
</feature>
<proteinExistence type="predicted"/>
<organism evidence="2 3">
    <name type="scientific">Pseudomonas moraviensis</name>
    <dbReference type="NCBI Taxonomy" id="321662"/>
    <lineage>
        <taxon>Bacteria</taxon>
        <taxon>Pseudomonadati</taxon>
        <taxon>Pseudomonadota</taxon>
        <taxon>Gammaproteobacteria</taxon>
        <taxon>Pseudomonadales</taxon>
        <taxon>Pseudomonadaceae</taxon>
        <taxon>Pseudomonas</taxon>
    </lineage>
</organism>
<dbReference type="Pfam" id="PF09954">
    <property type="entry name" value="DUF2188"/>
    <property type="match status" value="1"/>
</dbReference>
<evidence type="ECO:0000313" key="2">
    <source>
        <dbReference type="EMBL" id="NYH11921.1"/>
    </source>
</evidence>
<evidence type="ECO:0008006" key="4">
    <source>
        <dbReference type="Google" id="ProtNLM"/>
    </source>
</evidence>